<evidence type="ECO:0000313" key="1">
    <source>
        <dbReference type="EMBL" id="KAI7730657.1"/>
    </source>
</evidence>
<comment type="caution">
    <text evidence="1">The sequence shown here is derived from an EMBL/GenBank/DDBJ whole genome shotgun (WGS) entry which is preliminary data.</text>
</comment>
<gene>
    <name evidence="1" type="ORF">M8C21_001010</name>
</gene>
<keyword evidence="2" id="KW-1185">Reference proteome</keyword>
<sequence length="159" mass="17870">MSPKKSIDDFNLSDQDRFLRDAITRTMVYLHVDTMKKTYAIKVKELQVGGLDSLALNSFYDEGTFRAVQQPMCGSPAPNPFETTLLYSQPKPVLGTPGLAPNTLCRFMLSVHGVFHLRAYNVSSALLIHAMWASRAEYCVEVGYKHLIFAPHIFIQNSV</sequence>
<organism evidence="1 2">
    <name type="scientific">Ambrosia artemisiifolia</name>
    <name type="common">Common ragweed</name>
    <dbReference type="NCBI Taxonomy" id="4212"/>
    <lineage>
        <taxon>Eukaryota</taxon>
        <taxon>Viridiplantae</taxon>
        <taxon>Streptophyta</taxon>
        <taxon>Embryophyta</taxon>
        <taxon>Tracheophyta</taxon>
        <taxon>Spermatophyta</taxon>
        <taxon>Magnoliopsida</taxon>
        <taxon>eudicotyledons</taxon>
        <taxon>Gunneridae</taxon>
        <taxon>Pentapetalae</taxon>
        <taxon>asterids</taxon>
        <taxon>campanulids</taxon>
        <taxon>Asterales</taxon>
        <taxon>Asteraceae</taxon>
        <taxon>Asteroideae</taxon>
        <taxon>Heliantheae alliance</taxon>
        <taxon>Heliantheae</taxon>
        <taxon>Ambrosia</taxon>
    </lineage>
</organism>
<proteinExistence type="predicted"/>
<protein>
    <submittedName>
        <fullName evidence="1">Uncharacterized protein</fullName>
    </submittedName>
</protein>
<dbReference type="AlphaFoldDB" id="A0AAD5BWC8"/>
<dbReference type="EMBL" id="JAMZMK010010688">
    <property type="protein sequence ID" value="KAI7730657.1"/>
    <property type="molecule type" value="Genomic_DNA"/>
</dbReference>
<dbReference type="Proteomes" id="UP001206925">
    <property type="component" value="Unassembled WGS sequence"/>
</dbReference>
<evidence type="ECO:0000313" key="2">
    <source>
        <dbReference type="Proteomes" id="UP001206925"/>
    </source>
</evidence>
<name>A0AAD5BWC8_AMBAR</name>
<accession>A0AAD5BWC8</accession>
<reference evidence="1" key="1">
    <citation type="submission" date="2022-06" db="EMBL/GenBank/DDBJ databases">
        <title>Uncovering the hologenomic basis of an extraordinary plant invasion.</title>
        <authorList>
            <person name="Bieker V.C."/>
            <person name="Martin M.D."/>
            <person name="Gilbert T."/>
            <person name="Hodgins K."/>
            <person name="Battlay P."/>
            <person name="Petersen B."/>
            <person name="Wilson J."/>
        </authorList>
    </citation>
    <scope>NUCLEOTIDE SEQUENCE</scope>
    <source>
        <strain evidence="1">AA19_3_7</strain>
        <tissue evidence="1">Leaf</tissue>
    </source>
</reference>